<gene>
    <name evidence="2" type="ordered locus">ANT_29310</name>
</gene>
<dbReference type="STRING" id="926569.ANT_29310"/>
<evidence type="ECO:0000313" key="3">
    <source>
        <dbReference type="Proteomes" id="UP000008922"/>
    </source>
</evidence>
<keyword evidence="3" id="KW-1185">Reference proteome</keyword>
<organism evidence="2 3">
    <name type="scientific">Anaerolinea thermophila (strain DSM 14523 / JCM 11388 / NBRC 100420 / UNI-1)</name>
    <dbReference type="NCBI Taxonomy" id="926569"/>
    <lineage>
        <taxon>Bacteria</taxon>
        <taxon>Bacillati</taxon>
        <taxon>Chloroflexota</taxon>
        <taxon>Anaerolineae</taxon>
        <taxon>Anaerolineales</taxon>
        <taxon>Anaerolineaceae</taxon>
        <taxon>Anaerolinea</taxon>
    </lineage>
</organism>
<feature type="transmembrane region" description="Helical" evidence="1">
    <location>
        <begin position="272"/>
        <end position="292"/>
    </location>
</feature>
<dbReference type="Proteomes" id="UP000008922">
    <property type="component" value="Chromosome"/>
</dbReference>
<accession>E8N210</accession>
<feature type="transmembrane region" description="Helical" evidence="1">
    <location>
        <begin position="141"/>
        <end position="166"/>
    </location>
</feature>
<dbReference type="HOGENOM" id="CLU_825491_0_0_0"/>
<reference evidence="2 3" key="1">
    <citation type="submission" date="2010-12" db="EMBL/GenBank/DDBJ databases">
        <title>Whole genome sequence of Anaerolinea thermophila UNI-1.</title>
        <authorList>
            <person name="Narita-Yamada S."/>
            <person name="Kishi E."/>
            <person name="Watanabe Y."/>
            <person name="Takasaki K."/>
            <person name="Ankai A."/>
            <person name="Oguchi A."/>
            <person name="Fukui S."/>
            <person name="Takahashi M."/>
            <person name="Yashiro I."/>
            <person name="Hosoyama A."/>
            <person name="Sekiguchi Y."/>
            <person name="Hanada S."/>
            <person name="Fujita N."/>
        </authorList>
    </citation>
    <scope>NUCLEOTIDE SEQUENCE [LARGE SCALE GENOMIC DNA]</scope>
    <source>
        <strain evidence="3">DSM 14523 / JCM 11388 / NBRC 100420 / UNI-1</strain>
    </source>
</reference>
<dbReference type="eggNOG" id="ENOG502ZWTI">
    <property type="taxonomic scope" value="Bacteria"/>
</dbReference>
<keyword evidence="1" id="KW-0812">Transmembrane</keyword>
<protein>
    <submittedName>
        <fullName evidence="2">Hypothetical membrane protein</fullName>
    </submittedName>
</protein>
<feature type="transmembrane region" description="Helical" evidence="1">
    <location>
        <begin position="243"/>
        <end position="266"/>
    </location>
</feature>
<feature type="transmembrane region" description="Helical" evidence="1">
    <location>
        <begin position="203"/>
        <end position="222"/>
    </location>
</feature>
<dbReference type="KEGG" id="atm:ANT_29310"/>
<feature type="transmembrane region" description="Helical" evidence="1">
    <location>
        <begin position="299"/>
        <end position="318"/>
    </location>
</feature>
<sequence length="336" mass="38535">MTMRRSSSFAVGVILLSLALALGYMYYLNIEKNTLDMRLDLHRQIVQGSAPSPYQYRVLVPFLAEGLFRVERLFFPDYRAFALSYIVLNVGALFLWLWAGFRLLRVWYRTEYALIGTLFVAAVTPLTFYDHYFQPWSFWEAFFYILSLMLMAEGRWGWLAGVVLLASLNRETAVLILPAFALTMLAGERLFNLRGWQWTRAGWLALYALLWGGVFLALRGLRPATQPVETLAQIWQFNIQPAHLFRAGVNWVLFLGGFWLMAFLAYRRAPLFLQRAGWVLVFHLPLILVWGYWQEVRMLLPHAFVFVGLGLAVFPEALKPSPPPSPSPAPETRGAG</sequence>
<evidence type="ECO:0000313" key="2">
    <source>
        <dbReference type="EMBL" id="BAJ64957.1"/>
    </source>
</evidence>
<keyword evidence="1" id="KW-1133">Transmembrane helix</keyword>
<evidence type="ECO:0000256" key="1">
    <source>
        <dbReference type="SAM" id="Phobius"/>
    </source>
</evidence>
<proteinExistence type="predicted"/>
<dbReference type="EMBL" id="AP012029">
    <property type="protein sequence ID" value="BAJ64957.1"/>
    <property type="molecule type" value="Genomic_DNA"/>
</dbReference>
<keyword evidence="1" id="KW-0472">Membrane</keyword>
<feature type="transmembrane region" description="Helical" evidence="1">
    <location>
        <begin position="78"/>
        <end position="99"/>
    </location>
</feature>
<feature type="transmembrane region" description="Helical" evidence="1">
    <location>
        <begin position="111"/>
        <end position="129"/>
    </location>
</feature>
<dbReference type="AlphaFoldDB" id="E8N210"/>
<name>E8N210_ANATU</name>
<feature type="transmembrane region" description="Helical" evidence="1">
    <location>
        <begin position="173"/>
        <end position="191"/>
    </location>
</feature>
<dbReference type="InParanoid" id="E8N210"/>